<dbReference type="InterPro" id="IPR009781">
    <property type="entry name" value="DUF1345"/>
</dbReference>
<dbReference type="Pfam" id="PF07077">
    <property type="entry name" value="DUF1345"/>
    <property type="match status" value="1"/>
</dbReference>
<feature type="transmembrane region" description="Helical" evidence="1">
    <location>
        <begin position="82"/>
        <end position="102"/>
    </location>
</feature>
<keyword evidence="1" id="KW-0812">Transmembrane</keyword>
<accession>A0ABN2J8F3</accession>
<comment type="caution">
    <text evidence="2">The sequence shown here is derived from an EMBL/GenBank/DDBJ whole genome shotgun (WGS) entry which is preliminary data.</text>
</comment>
<evidence type="ECO:0000256" key="1">
    <source>
        <dbReference type="SAM" id="Phobius"/>
    </source>
</evidence>
<feature type="transmembrane region" description="Helical" evidence="1">
    <location>
        <begin position="32"/>
        <end position="50"/>
    </location>
</feature>
<feature type="transmembrane region" description="Helical" evidence="1">
    <location>
        <begin position="7"/>
        <end position="26"/>
    </location>
</feature>
<dbReference type="Proteomes" id="UP001500280">
    <property type="component" value="Unassembled WGS sequence"/>
</dbReference>
<proteinExistence type="predicted"/>
<evidence type="ECO:0000313" key="2">
    <source>
        <dbReference type="EMBL" id="GAA1719825.1"/>
    </source>
</evidence>
<feature type="transmembrane region" description="Helical" evidence="1">
    <location>
        <begin position="190"/>
        <end position="212"/>
    </location>
</feature>
<keyword evidence="1" id="KW-0472">Membrane</keyword>
<sequence length="215" mass="23675">MLRWWDGITRGLLAAAGVVLLPVLWVPHFLDAMTIPALLIWDVLALAFLSRQLWIMRCGRAAPDTEESPAWLLSARWIQLRFGALLVASAAGLSSGLLIVQVNPDDAGLYWDLWIIRSLAAITVILAWLILHLGYAMHYASIYFATGHGVRFPGTGTPNFLDFAYFAFTIGATFATSDAEITSRRLRHAVIWHSVLSFFYNAAVLGIAIGAFTGK</sequence>
<evidence type="ECO:0000313" key="3">
    <source>
        <dbReference type="Proteomes" id="UP001500280"/>
    </source>
</evidence>
<name>A0ABN2J8F3_9ACTN</name>
<keyword evidence="3" id="KW-1185">Reference proteome</keyword>
<gene>
    <name evidence="2" type="ORF">GCM10009745_81040</name>
</gene>
<reference evidence="2 3" key="1">
    <citation type="journal article" date="2019" name="Int. J. Syst. Evol. Microbiol.">
        <title>The Global Catalogue of Microorganisms (GCM) 10K type strain sequencing project: providing services to taxonomists for standard genome sequencing and annotation.</title>
        <authorList>
            <consortium name="The Broad Institute Genomics Platform"/>
            <consortium name="The Broad Institute Genome Sequencing Center for Infectious Disease"/>
            <person name="Wu L."/>
            <person name="Ma J."/>
        </authorList>
    </citation>
    <scope>NUCLEOTIDE SEQUENCE [LARGE SCALE GENOMIC DNA]</scope>
    <source>
        <strain evidence="2 3">JCM 14307</strain>
    </source>
</reference>
<organism evidence="2 3">
    <name type="scientific">Kribbella yunnanensis</name>
    <dbReference type="NCBI Taxonomy" id="190194"/>
    <lineage>
        <taxon>Bacteria</taxon>
        <taxon>Bacillati</taxon>
        <taxon>Actinomycetota</taxon>
        <taxon>Actinomycetes</taxon>
        <taxon>Propionibacteriales</taxon>
        <taxon>Kribbellaceae</taxon>
        <taxon>Kribbella</taxon>
    </lineage>
</organism>
<dbReference type="RefSeq" id="WP_344165145.1">
    <property type="nucleotide sequence ID" value="NZ_BAAANF010000033.1"/>
</dbReference>
<keyword evidence="1" id="KW-1133">Transmembrane helix</keyword>
<feature type="transmembrane region" description="Helical" evidence="1">
    <location>
        <begin position="114"/>
        <end position="135"/>
    </location>
</feature>
<dbReference type="EMBL" id="BAAANF010000033">
    <property type="protein sequence ID" value="GAA1719825.1"/>
    <property type="molecule type" value="Genomic_DNA"/>
</dbReference>
<protein>
    <submittedName>
        <fullName evidence="2">DUF1345 domain-containing protein</fullName>
    </submittedName>
</protein>